<dbReference type="HOGENOM" id="CLU_1873737_0_0_4"/>
<gene>
    <name evidence="2" type="ordered locus">RSc0838</name>
</gene>
<dbReference type="STRING" id="267608.RSc0838"/>
<feature type="region of interest" description="Disordered" evidence="1">
    <location>
        <begin position="1"/>
        <end position="29"/>
    </location>
</feature>
<sequence length="136" mass="15458">MVTEMLDFNHRNHRSKTRSAIDPRRARRAARPRPLVTMRVVERLLQRHVNAPVTGLMPEQRLILAVLCQAIADARYGENRSVQEDAERFLRGDDLAQVAGLIDLNPAFVREVAVKTGYLLAAPEELQERSAHARLQ</sequence>
<evidence type="ECO:0000313" key="2">
    <source>
        <dbReference type="EMBL" id="CAD14540.1"/>
    </source>
</evidence>
<evidence type="ECO:0000313" key="3">
    <source>
        <dbReference type="Proteomes" id="UP000001436"/>
    </source>
</evidence>
<protein>
    <submittedName>
        <fullName evidence="2">Uncharacterized protein</fullName>
    </submittedName>
</protein>
<dbReference type="AlphaFoldDB" id="Q8Y154"/>
<accession>Q8Y154</accession>
<keyword evidence="3" id="KW-1185">Reference proteome</keyword>
<dbReference type="eggNOG" id="ENOG502ZDKC">
    <property type="taxonomic scope" value="Bacteria"/>
</dbReference>
<evidence type="ECO:0000256" key="1">
    <source>
        <dbReference type="SAM" id="MobiDB-lite"/>
    </source>
</evidence>
<reference evidence="2 3" key="1">
    <citation type="journal article" date="2002" name="Nature">
        <title>Genome sequence of the plant pathogen Ralstonia solanacearum.</title>
        <authorList>
            <person name="Salanoubat M."/>
            <person name="Genin S."/>
            <person name="Artiguenave F."/>
            <person name="Gouzy J."/>
            <person name="Mangenot S."/>
            <person name="Arlat M."/>
            <person name="Billault A."/>
            <person name="Brottier P."/>
            <person name="Camus J.C."/>
            <person name="Cattolico L."/>
            <person name="Chandler M."/>
            <person name="Choisne N."/>
            <person name="Claudel-Renard C."/>
            <person name="Cunnac S."/>
            <person name="Demange N."/>
            <person name="Gaspin C."/>
            <person name="Lavie M."/>
            <person name="Moisan A."/>
            <person name="Robert C."/>
            <person name="Saurin W."/>
            <person name="Schiex T."/>
            <person name="Siguier P."/>
            <person name="Thebault P."/>
            <person name="Whalen M."/>
            <person name="Wincker P."/>
            <person name="Levy M."/>
            <person name="Weissenbach J."/>
            <person name="Boucher C.A."/>
        </authorList>
    </citation>
    <scope>NUCLEOTIDE SEQUENCE [LARGE SCALE GENOMIC DNA]</scope>
    <source>
        <strain evidence="3">ATCC BAA-1114 / GMI1000</strain>
    </source>
</reference>
<name>Q8Y154_RALN1</name>
<proteinExistence type="predicted"/>
<dbReference type="KEGG" id="rso:RSc0838"/>
<dbReference type="EnsemblBacteria" id="CAD14540">
    <property type="protein sequence ID" value="CAD14540"/>
    <property type="gene ID" value="RSc0838"/>
</dbReference>
<dbReference type="EMBL" id="AL646052">
    <property type="protein sequence ID" value="CAD14540.1"/>
    <property type="molecule type" value="Genomic_DNA"/>
</dbReference>
<organism evidence="2 3">
    <name type="scientific">Ralstonia nicotianae (strain ATCC BAA-1114 / GMI1000)</name>
    <name type="common">Ralstonia solanacearum</name>
    <dbReference type="NCBI Taxonomy" id="267608"/>
    <lineage>
        <taxon>Bacteria</taxon>
        <taxon>Pseudomonadati</taxon>
        <taxon>Pseudomonadota</taxon>
        <taxon>Betaproteobacteria</taxon>
        <taxon>Burkholderiales</taxon>
        <taxon>Burkholderiaceae</taxon>
        <taxon>Ralstonia</taxon>
        <taxon>Ralstonia solanacearum species complex</taxon>
    </lineage>
</organism>
<dbReference type="Proteomes" id="UP000001436">
    <property type="component" value="Chromosome"/>
</dbReference>